<name>A0AC61RIA6_9BACT</name>
<keyword evidence="2" id="KW-1185">Reference proteome</keyword>
<comment type="caution">
    <text evidence="1">The sequence shown here is derived from an EMBL/GenBank/DDBJ whole genome shotgun (WGS) entry which is preliminary data.</text>
</comment>
<protein>
    <submittedName>
        <fullName evidence="1">Glycosyltransferase</fullName>
    </submittedName>
</protein>
<evidence type="ECO:0000313" key="1">
    <source>
        <dbReference type="EMBL" id="TGY79596.1"/>
    </source>
</evidence>
<accession>A0AC61RIA6</accession>
<evidence type="ECO:0000313" key="2">
    <source>
        <dbReference type="Proteomes" id="UP000306319"/>
    </source>
</evidence>
<proteinExistence type="predicted"/>
<organism evidence="1 2">
    <name type="scientific">Lepagella muris</name>
    <dbReference type="NCBI Taxonomy" id="3032870"/>
    <lineage>
        <taxon>Bacteria</taxon>
        <taxon>Pseudomonadati</taxon>
        <taxon>Bacteroidota</taxon>
        <taxon>Bacteroidia</taxon>
        <taxon>Bacteroidales</taxon>
        <taxon>Muribaculaceae</taxon>
        <taxon>Lepagella</taxon>
    </lineage>
</organism>
<sequence length="355" mass="41033">MKILHIGNVSSETNGITQVLLNLSKAQIKVGQDVLTLTVIHKKEPLPSFIEVQNLSNFRKIVESFKPDICVFHSLYKKEYIRFYSFLHGIRIPYFIQLHGALSRDNYKKSYIKKRIANLLLYNRFIKKANAIIYLNKAEYDNSIVKDINPNAIIIPNGCPKSELSNVNKNKDFNKINILYLGRIKIHHKGLDKLIKAVQILYKDGLQDKVHFSFYGNGHENEIDVFKESIHGFEGFADFYGTAYGEAKIRAFKDSDIFILTSRYEGMPMGILEALSYGLPCIITKETNMADVIDEYDCGWITEIEPEKIASTIKKMLEEYPANWKKYNQNAIDASKEFSWDRIAIESIEKYKRFI</sequence>
<gene>
    <name evidence="1" type="ORF">E5331_06195</name>
</gene>
<dbReference type="Proteomes" id="UP000306319">
    <property type="component" value="Unassembled WGS sequence"/>
</dbReference>
<reference evidence="1" key="1">
    <citation type="submission" date="2019-04" db="EMBL/GenBank/DDBJ databases">
        <title>Microbes associate with the intestines of laboratory mice.</title>
        <authorList>
            <person name="Navarre W."/>
            <person name="Wong E."/>
            <person name="Huang K."/>
            <person name="Tropini C."/>
            <person name="Ng K."/>
            <person name="Yu B."/>
        </authorList>
    </citation>
    <scope>NUCLEOTIDE SEQUENCE</scope>
    <source>
        <strain evidence="1">NM04_E33</strain>
    </source>
</reference>
<dbReference type="EMBL" id="SRYB01000006">
    <property type="protein sequence ID" value="TGY79596.1"/>
    <property type="molecule type" value="Genomic_DNA"/>
</dbReference>